<reference evidence="1" key="1">
    <citation type="submission" date="2018-05" db="EMBL/GenBank/DDBJ databases">
        <authorList>
            <person name="Lanie J.A."/>
            <person name="Ng W.-L."/>
            <person name="Kazmierczak K.M."/>
            <person name="Andrzejewski T.M."/>
            <person name="Davidsen T.M."/>
            <person name="Wayne K.J."/>
            <person name="Tettelin H."/>
            <person name="Glass J.I."/>
            <person name="Rusch D."/>
            <person name="Podicherti R."/>
            <person name="Tsui H.-C.T."/>
            <person name="Winkler M.E."/>
        </authorList>
    </citation>
    <scope>NUCLEOTIDE SEQUENCE</scope>
</reference>
<dbReference type="AlphaFoldDB" id="A0A382D3R2"/>
<dbReference type="EMBL" id="UINC01037376">
    <property type="protein sequence ID" value="SVB32769.1"/>
    <property type="molecule type" value="Genomic_DNA"/>
</dbReference>
<name>A0A382D3R2_9ZZZZ</name>
<sequence length="46" mass="5358">EELWHDTSLPIRSMILMELSHLIWITIHTMSHSPQDTSQCSQDIVP</sequence>
<feature type="non-terminal residue" evidence="1">
    <location>
        <position position="1"/>
    </location>
</feature>
<gene>
    <name evidence="1" type="ORF">METZ01_LOCUS185623</name>
</gene>
<protein>
    <submittedName>
        <fullName evidence="1">Uncharacterized protein</fullName>
    </submittedName>
</protein>
<organism evidence="1">
    <name type="scientific">marine metagenome</name>
    <dbReference type="NCBI Taxonomy" id="408172"/>
    <lineage>
        <taxon>unclassified sequences</taxon>
        <taxon>metagenomes</taxon>
        <taxon>ecological metagenomes</taxon>
    </lineage>
</organism>
<proteinExistence type="predicted"/>
<evidence type="ECO:0000313" key="1">
    <source>
        <dbReference type="EMBL" id="SVB32769.1"/>
    </source>
</evidence>
<accession>A0A382D3R2</accession>
<feature type="non-terminal residue" evidence="1">
    <location>
        <position position="46"/>
    </location>
</feature>